<dbReference type="InterPro" id="IPR000515">
    <property type="entry name" value="MetI-like"/>
</dbReference>
<sequence length="569" mass="62916">MPAYGQVRKKTVWWVDAALLAGVLGLLYGIVQVGKGMVEPYAPQSMTVSLDPSALPYYAGRSLMRMFVALGASVVFTVLYARLASRSRLGERILIPLLDILQSVPVLGFLSVTVVGFMALFPGSLLGPELASIFAIFTGQVWNMTFGFYQSITGVPKELREASRLYGLGGVRRFFVLDLAYGAVPLVWNSMMSFGGGWFFLAVSESITVMHRDIRLPGIGSYMAAAMDAGDVRALLYAMVTMVIVIIVVDQLFWRPLVAWAQRFKVEQTAGPDLPTSWMLTLLRRSHIAEWARRVFFEPAWLWMIAGRPPRAPRMRMPSVAKKVVSAVIWAAVFVVAVYWIIRGGLMLRELGWRELFFPVLYGVLTLLRVAAAVLLGALWTIPVGVWIGTHPKWSRVAQPVVLVAASFPANMFFPLITAAFLSLHVSLEWGSVALMMLGTQWYILFNVIAGASAIPGDLREASDLMRLGGWRRWRLLILPVIFPSLVTGLVTAAGGAWNASIVAEVVSWKGTQLAATGLGAYITRATTNGDWPAIVWGIVVMAAFVVAVNRLLWRRLYRLAENRYRLEV</sequence>
<evidence type="ECO:0000256" key="5">
    <source>
        <dbReference type="ARBA" id="ARBA00023136"/>
    </source>
</evidence>
<feature type="domain" description="ABC transmembrane type-1" evidence="7">
    <location>
        <begin position="59"/>
        <end position="253"/>
    </location>
</feature>
<feature type="transmembrane region" description="Helical" evidence="6">
    <location>
        <begin position="362"/>
        <end position="389"/>
    </location>
</feature>
<dbReference type="KEGG" id="bts:Btus_1838"/>
<dbReference type="InterPro" id="IPR035906">
    <property type="entry name" value="MetI-like_sf"/>
</dbReference>
<keyword evidence="4 6" id="KW-1133">Transmembrane helix</keyword>
<evidence type="ECO:0000256" key="2">
    <source>
        <dbReference type="ARBA" id="ARBA00022448"/>
    </source>
</evidence>
<dbReference type="eggNOG" id="COG4986">
    <property type="taxonomic scope" value="Bacteria"/>
</dbReference>
<dbReference type="Pfam" id="PF00528">
    <property type="entry name" value="BPD_transp_1"/>
    <property type="match status" value="2"/>
</dbReference>
<keyword evidence="9" id="KW-1185">Reference proteome</keyword>
<dbReference type="SUPFAM" id="SSF161098">
    <property type="entry name" value="MetI-like"/>
    <property type="match status" value="2"/>
</dbReference>
<feature type="transmembrane region" description="Helical" evidence="6">
    <location>
        <begin position="324"/>
        <end position="342"/>
    </location>
</feature>
<evidence type="ECO:0000256" key="1">
    <source>
        <dbReference type="ARBA" id="ARBA00004141"/>
    </source>
</evidence>
<dbReference type="PANTHER" id="PTHR42744">
    <property type="entry name" value="BINDING-PROTEIN-DEPENDENT TRANSPORT SYSTEMS INNER MEMBRANE COMPONENT"/>
    <property type="match status" value="1"/>
</dbReference>
<dbReference type="RefSeq" id="WP_013075824.1">
    <property type="nucleotide sequence ID" value="NC_014098.1"/>
</dbReference>
<feature type="transmembrane region" description="Helical" evidence="6">
    <location>
        <begin position="12"/>
        <end position="31"/>
    </location>
</feature>
<comment type="subcellular location">
    <subcellularLocation>
        <location evidence="6">Cell membrane</location>
        <topology evidence="6">Multi-pass membrane protein</topology>
    </subcellularLocation>
    <subcellularLocation>
        <location evidence="1">Membrane</location>
        <topology evidence="1">Multi-pass membrane protein</topology>
    </subcellularLocation>
</comment>
<feature type="transmembrane region" description="Helical" evidence="6">
    <location>
        <begin position="534"/>
        <end position="554"/>
    </location>
</feature>
<protein>
    <submittedName>
        <fullName evidence="8">Binding-protein-dependent transport systems inner membrane component</fullName>
    </submittedName>
</protein>
<gene>
    <name evidence="8" type="ordered locus">Btus_1838</name>
</gene>
<name>D5WQC9_KYRT2</name>
<evidence type="ECO:0000256" key="3">
    <source>
        <dbReference type="ARBA" id="ARBA00022692"/>
    </source>
</evidence>
<feature type="transmembrane region" description="Helical" evidence="6">
    <location>
        <begin position="130"/>
        <end position="149"/>
    </location>
</feature>
<reference evidence="8 9" key="1">
    <citation type="journal article" date="2011" name="Stand. Genomic Sci.">
        <title>Complete genome sequence of the thermophilic, hydrogen-oxidizing Bacillus tusciae type strain (T2) and reclassification in the new genus, Kyrpidia gen. nov. as Kyrpidia tusciae comb. nov. and emendation of the family Alicyclobacillaceae da Costa and Rainey, 2010.</title>
        <authorList>
            <person name="Klenk H.P."/>
            <person name="Lapidus A."/>
            <person name="Chertkov O."/>
            <person name="Copeland A."/>
            <person name="Del Rio T.G."/>
            <person name="Nolan M."/>
            <person name="Lucas S."/>
            <person name="Chen F."/>
            <person name="Tice H."/>
            <person name="Cheng J.F."/>
            <person name="Han C."/>
            <person name="Bruce D."/>
            <person name="Goodwin L."/>
            <person name="Pitluck S."/>
            <person name="Pati A."/>
            <person name="Ivanova N."/>
            <person name="Mavromatis K."/>
            <person name="Daum C."/>
            <person name="Chen A."/>
            <person name="Palaniappan K."/>
            <person name="Chang Y.J."/>
            <person name="Land M."/>
            <person name="Hauser L."/>
            <person name="Jeffries C.D."/>
            <person name="Detter J.C."/>
            <person name="Rohde M."/>
            <person name="Abt B."/>
            <person name="Pukall R."/>
            <person name="Goker M."/>
            <person name="Bristow J."/>
            <person name="Markowitz V."/>
            <person name="Hugenholtz P."/>
            <person name="Eisen J.A."/>
        </authorList>
    </citation>
    <scope>NUCLEOTIDE SEQUENCE [LARGE SCALE GENOMIC DNA]</scope>
    <source>
        <strain evidence="8 9">DSM 2912</strain>
    </source>
</reference>
<dbReference type="GO" id="GO:0055085">
    <property type="term" value="P:transmembrane transport"/>
    <property type="evidence" value="ECO:0007669"/>
    <property type="project" value="InterPro"/>
</dbReference>
<proteinExistence type="inferred from homology"/>
<evidence type="ECO:0000313" key="9">
    <source>
        <dbReference type="Proteomes" id="UP000002368"/>
    </source>
</evidence>
<dbReference type="Proteomes" id="UP000002368">
    <property type="component" value="Chromosome"/>
</dbReference>
<evidence type="ECO:0000259" key="7">
    <source>
        <dbReference type="PROSITE" id="PS50928"/>
    </source>
</evidence>
<evidence type="ECO:0000256" key="6">
    <source>
        <dbReference type="RuleBase" id="RU363032"/>
    </source>
</evidence>
<dbReference type="PANTHER" id="PTHR42744:SF1">
    <property type="entry name" value="BINDING-PROTEIN-DEPENDENT TRANSPORT SYSTEMS INNER MEMBRANE COMPONENT"/>
    <property type="match status" value="1"/>
</dbReference>
<feature type="transmembrane region" description="Helical" evidence="6">
    <location>
        <begin position="63"/>
        <end position="81"/>
    </location>
</feature>
<dbReference type="STRING" id="562970.Btus_1838"/>
<dbReference type="GO" id="GO:0005886">
    <property type="term" value="C:plasma membrane"/>
    <property type="evidence" value="ECO:0007669"/>
    <property type="project" value="UniProtKB-SubCell"/>
</dbReference>
<dbReference type="HOGENOM" id="CLU_036171_2_0_9"/>
<dbReference type="CDD" id="cd06261">
    <property type="entry name" value="TM_PBP2"/>
    <property type="match status" value="2"/>
</dbReference>
<organism evidence="8 9">
    <name type="scientific">Kyrpidia tusciae (strain DSM 2912 / NBRC 15312 / T2)</name>
    <name type="common">Bacillus tusciae</name>
    <dbReference type="NCBI Taxonomy" id="562970"/>
    <lineage>
        <taxon>Bacteria</taxon>
        <taxon>Bacillati</taxon>
        <taxon>Bacillota</taxon>
        <taxon>Bacilli</taxon>
        <taxon>Bacillales</taxon>
        <taxon>Alicyclobacillaceae</taxon>
        <taxon>Kyrpidia</taxon>
    </lineage>
</organism>
<feature type="transmembrane region" description="Helical" evidence="6">
    <location>
        <begin position="234"/>
        <end position="254"/>
    </location>
</feature>
<feature type="domain" description="ABC transmembrane type-1" evidence="7">
    <location>
        <begin position="363"/>
        <end position="553"/>
    </location>
</feature>
<dbReference type="EMBL" id="CP002017">
    <property type="protein sequence ID" value="ADG06538.1"/>
    <property type="molecule type" value="Genomic_DNA"/>
</dbReference>
<dbReference type="AlphaFoldDB" id="D5WQC9"/>
<feature type="transmembrane region" description="Helical" evidence="6">
    <location>
        <begin position="93"/>
        <end position="118"/>
    </location>
</feature>
<keyword evidence="5 6" id="KW-0472">Membrane</keyword>
<feature type="transmembrane region" description="Helical" evidence="6">
    <location>
        <begin position="401"/>
        <end position="424"/>
    </location>
</feature>
<accession>D5WQC9</accession>
<feature type="transmembrane region" description="Helical" evidence="6">
    <location>
        <begin position="430"/>
        <end position="455"/>
    </location>
</feature>
<evidence type="ECO:0000313" key="8">
    <source>
        <dbReference type="EMBL" id="ADG06538.1"/>
    </source>
</evidence>
<keyword evidence="3 6" id="KW-0812">Transmembrane</keyword>
<comment type="similarity">
    <text evidence="6">Belongs to the binding-protein-dependent transport system permease family.</text>
</comment>
<feature type="transmembrane region" description="Helical" evidence="6">
    <location>
        <begin position="476"/>
        <end position="498"/>
    </location>
</feature>
<keyword evidence="2 6" id="KW-0813">Transport</keyword>
<dbReference type="PROSITE" id="PS50928">
    <property type="entry name" value="ABC_TM1"/>
    <property type="match status" value="2"/>
</dbReference>
<dbReference type="Gene3D" id="1.10.3720.10">
    <property type="entry name" value="MetI-like"/>
    <property type="match status" value="2"/>
</dbReference>
<evidence type="ECO:0000256" key="4">
    <source>
        <dbReference type="ARBA" id="ARBA00022989"/>
    </source>
</evidence>
<dbReference type="OrthoDB" id="9806809at2"/>